<evidence type="ECO:0000313" key="1">
    <source>
        <dbReference type="EMBL" id="KAK2615180.1"/>
    </source>
</evidence>
<accession>A0AAD9W8T0</accession>
<dbReference type="EMBL" id="JAUJFL010000001">
    <property type="protein sequence ID" value="KAK2615180.1"/>
    <property type="molecule type" value="Genomic_DNA"/>
</dbReference>
<protein>
    <submittedName>
        <fullName evidence="1">Uncharacterized protein</fullName>
    </submittedName>
</protein>
<evidence type="ECO:0000313" key="2">
    <source>
        <dbReference type="Proteomes" id="UP001265746"/>
    </source>
</evidence>
<organism evidence="1 2">
    <name type="scientific">Phomopsis amygdali</name>
    <name type="common">Fusicoccum amygdali</name>
    <dbReference type="NCBI Taxonomy" id="1214568"/>
    <lineage>
        <taxon>Eukaryota</taxon>
        <taxon>Fungi</taxon>
        <taxon>Dikarya</taxon>
        <taxon>Ascomycota</taxon>
        <taxon>Pezizomycotina</taxon>
        <taxon>Sordariomycetes</taxon>
        <taxon>Sordariomycetidae</taxon>
        <taxon>Diaporthales</taxon>
        <taxon>Diaporthaceae</taxon>
        <taxon>Diaporthe</taxon>
    </lineage>
</organism>
<dbReference type="AlphaFoldDB" id="A0AAD9W8T0"/>
<comment type="caution">
    <text evidence="1">The sequence shown here is derived from an EMBL/GenBank/DDBJ whole genome shotgun (WGS) entry which is preliminary data.</text>
</comment>
<proteinExistence type="predicted"/>
<name>A0AAD9W8T0_PHOAM</name>
<reference evidence="1" key="1">
    <citation type="submission" date="2023-06" db="EMBL/GenBank/DDBJ databases">
        <authorList>
            <person name="Noh H."/>
        </authorList>
    </citation>
    <scope>NUCLEOTIDE SEQUENCE</scope>
    <source>
        <strain evidence="1">DUCC20226</strain>
    </source>
</reference>
<dbReference type="Proteomes" id="UP001265746">
    <property type="component" value="Unassembled WGS sequence"/>
</dbReference>
<keyword evidence="2" id="KW-1185">Reference proteome</keyword>
<gene>
    <name evidence="1" type="ORF">N8I77_001952</name>
</gene>
<sequence>MISNHNLVRTIRERGLGTAVGSYRALFQIYGIASRVTLVRDPLSLAEVNMVLRELQALELVGRLYYGRGQPHLHVPLVVAVEKPGARVVSFEAYHRIRVAVDDDAVFVRRLGGKAGSVSGEHARVGAGRCQELELVAVEVEGV</sequence>